<proteinExistence type="predicted"/>
<accession>A0A0F9KXL5</accession>
<comment type="caution">
    <text evidence="1">The sequence shown here is derived from an EMBL/GenBank/DDBJ whole genome shotgun (WGS) entry which is preliminary data.</text>
</comment>
<evidence type="ECO:0000313" key="1">
    <source>
        <dbReference type="EMBL" id="KKM79586.1"/>
    </source>
</evidence>
<dbReference type="EMBL" id="LAZR01008314">
    <property type="protein sequence ID" value="KKM79586.1"/>
    <property type="molecule type" value="Genomic_DNA"/>
</dbReference>
<name>A0A0F9KXL5_9ZZZZ</name>
<organism evidence="1">
    <name type="scientific">marine sediment metagenome</name>
    <dbReference type="NCBI Taxonomy" id="412755"/>
    <lineage>
        <taxon>unclassified sequences</taxon>
        <taxon>metagenomes</taxon>
        <taxon>ecological metagenomes</taxon>
    </lineage>
</organism>
<reference evidence="1" key="1">
    <citation type="journal article" date="2015" name="Nature">
        <title>Complex archaea that bridge the gap between prokaryotes and eukaryotes.</title>
        <authorList>
            <person name="Spang A."/>
            <person name="Saw J.H."/>
            <person name="Jorgensen S.L."/>
            <person name="Zaremba-Niedzwiedzka K."/>
            <person name="Martijn J."/>
            <person name="Lind A.E."/>
            <person name="van Eijk R."/>
            <person name="Schleper C."/>
            <person name="Guy L."/>
            <person name="Ettema T.J."/>
        </authorList>
    </citation>
    <scope>NUCLEOTIDE SEQUENCE</scope>
</reference>
<gene>
    <name evidence="1" type="ORF">LCGC14_1348530</name>
</gene>
<sequence>MKNTCVVRVDAEYVVNFYPMLGSSTAYVPSWPAVLRKKFRGAGVYSIHRVRRATAGSACVAIIGEGNSEWSHEVPARFLKPGGYGLCARFLNELGVSPPPEGKRKTIHLVVTKRRK</sequence>
<dbReference type="AlphaFoldDB" id="A0A0F9KXL5"/>
<protein>
    <submittedName>
        <fullName evidence="1">Uncharacterized protein</fullName>
    </submittedName>
</protein>